<dbReference type="AlphaFoldDB" id="Q7M1I5"/>
<keyword id="KW-0903">Direct protein sequencing</keyword>
<protein>
    <submittedName>
        <fullName evidence="1">Sinapine synthase</fullName>
    </submittedName>
</protein>
<reference evidence="1" key="1">
    <citation type="journal article" date="1993" name="Arch. Biochem. Biophys.">
        <title>Purification and characterization of sinapine synthase from seeds of Brassica napus.</title>
        <authorList>
            <person name="Vogt T."/>
            <person name="Aebershold R."/>
            <person name="Ellis B."/>
        </authorList>
    </citation>
    <scope>PROTEIN SEQUENCE</scope>
</reference>
<sequence length="38" mass="3938">GYVLGNPAVIDGESNILYLEDPAGIVPGVVQQISLGNR</sequence>
<accession>Q7M1I5</accession>
<evidence type="ECO:0000313" key="1">
    <source>
        <dbReference type="PIR" id="S32314"/>
    </source>
</evidence>
<organism evidence="1">
    <name type="scientific">Brassica napus</name>
    <name type="common">Rape</name>
    <dbReference type="NCBI Taxonomy" id="3708"/>
    <lineage>
        <taxon>Eukaryota</taxon>
        <taxon>Viridiplantae</taxon>
        <taxon>Streptophyta</taxon>
        <taxon>Embryophyta</taxon>
        <taxon>Tracheophyta</taxon>
        <taxon>Spermatophyta</taxon>
        <taxon>Magnoliopsida</taxon>
        <taxon>eudicotyledons</taxon>
        <taxon>Gunneridae</taxon>
        <taxon>Pentapetalae</taxon>
        <taxon>rosids</taxon>
        <taxon>malvids</taxon>
        <taxon>Brassicales</taxon>
        <taxon>Brassicaceae</taxon>
        <taxon>Brassiceae</taxon>
        <taxon>Brassica</taxon>
    </lineage>
</organism>
<dbReference type="PIR" id="S32314">
    <property type="entry name" value="S32314"/>
</dbReference>
<name>Q7M1I5_BRANA</name>
<proteinExistence type="evidence at protein level"/>